<dbReference type="PATRIC" id="fig|1461583.4.peg.1084"/>
<comment type="similarity">
    <text evidence="2 6">Belongs to the FliS family.</text>
</comment>
<dbReference type="SUPFAM" id="SSF101116">
    <property type="entry name" value="Flagellar export chaperone FliS"/>
    <property type="match status" value="1"/>
</dbReference>
<reference evidence="7" key="1">
    <citation type="submission" date="2014-07" db="EMBL/GenBank/DDBJ databases">
        <authorList>
            <person name="Urmite Genomes Urmite Genomes"/>
        </authorList>
    </citation>
    <scope>NUCLEOTIDE SEQUENCE</scope>
    <source>
        <strain evidence="7">13S34_air</strain>
    </source>
</reference>
<protein>
    <recommendedName>
        <fullName evidence="6">Flagellar secretion chaperone FliS</fullName>
    </recommendedName>
</protein>
<dbReference type="PIRSF" id="PIRSF039090">
    <property type="entry name" value="Flis"/>
    <property type="match status" value="1"/>
</dbReference>
<dbReference type="EMBL" id="LN483074">
    <property type="protein sequence ID" value="CEA02077.1"/>
    <property type="molecule type" value="Genomic_DNA"/>
</dbReference>
<dbReference type="GO" id="GO:0005829">
    <property type="term" value="C:cytosol"/>
    <property type="evidence" value="ECO:0007669"/>
    <property type="project" value="UniProtKB-SubCell"/>
</dbReference>
<keyword evidence="7" id="KW-0969">Cilium</keyword>
<dbReference type="PANTHER" id="PTHR34773">
    <property type="entry name" value="FLAGELLAR SECRETION CHAPERONE FLIS"/>
    <property type="match status" value="1"/>
</dbReference>
<dbReference type="GO" id="GO:0071973">
    <property type="term" value="P:bacterial-type flagellum-dependent cell motility"/>
    <property type="evidence" value="ECO:0007669"/>
    <property type="project" value="TreeGrafter"/>
</dbReference>
<keyword evidence="4 6" id="KW-1005">Bacterial flagellum biogenesis</keyword>
<keyword evidence="7" id="KW-0282">Flagellum</keyword>
<dbReference type="InterPro" id="IPR003713">
    <property type="entry name" value="FliS"/>
</dbReference>
<dbReference type="InterPro" id="IPR036584">
    <property type="entry name" value="FliS_sf"/>
</dbReference>
<dbReference type="Gene3D" id="1.20.120.340">
    <property type="entry name" value="Flagellar protein FliS"/>
    <property type="match status" value="1"/>
</dbReference>
<evidence type="ECO:0000256" key="5">
    <source>
        <dbReference type="ARBA" id="ARBA00023186"/>
    </source>
</evidence>
<evidence type="ECO:0000256" key="4">
    <source>
        <dbReference type="ARBA" id="ARBA00022795"/>
    </source>
</evidence>
<evidence type="ECO:0000313" key="7">
    <source>
        <dbReference type="EMBL" id="CEA02077.1"/>
    </source>
</evidence>
<evidence type="ECO:0000256" key="3">
    <source>
        <dbReference type="ARBA" id="ARBA00022490"/>
    </source>
</evidence>
<accession>A0A078M9I7</accession>
<dbReference type="CDD" id="cd16098">
    <property type="entry name" value="FliS"/>
    <property type="match status" value="1"/>
</dbReference>
<proteinExistence type="inferred from homology"/>
<dbReference type="GO" id="GO:0044780">
    <property type="term" value="P:bacterial-type flagellum assembly"/>
    <property type="evidence" value="ECO:0007669"/>
    <property type="project" value="InterPro"/>
</dbReference>
<evidence type="ECO:0000256" key="6">
    <source>
        <dbReference type="PIRNR" id="PIRNR039090"/>
    </source>
</evidence>
<evidence type="ECO:0000256" key="1">
    <source>
        <dbReference type="ARBA" id="ARBA00004514"/>
    </source>
</evidence>
<evidence type="ECO:0000256" key="2">
    <source>
        <dbReference type="ARBA" id="ARBA00008787"/>
    </source>
</evidence>
<dbReference type="NCBIfam" id="TIGR00208">
    <property type="entry name" value="fliS"/>
    <property type="match status" value="1"/>
</dbReference>
<keyword evidence="5" id="KW-0143">Chaperone</keyword>
<dbReference type="Pfam" id="PF02561">
    <property type="entry name" value="FliS"/>
    <property type="match status" value="1"/>
</dbReference>
<sequence>MAAQSSAHNAYKQNSVTTASPGELTLMLYNGCLKFLTIAKKAMLDKNIEAKNTNLQKAQAIITELMVTLDMNVPISKEIQPLYDYMNRRLLEANIKNDPAIIDEVAGLVTEFRDTWKEVILLNRQQQHTGVGDQA</sequence>
<keyword evidence="7" id="KW-0966">Cell projection</keyword>
<gene>
    <name evidence="7" type="primary">fliS</name>
    <name evidence="7" type="ORF">BN1050_01123</name>
</gene>
<organism evidence="7">
    <name type="scientific">Metalysinibacillus saudimassiliensis</name>
    <dbReference type="NCBI Taxonomy" id="1461583"/>
    <lineage>
        <taxon>Bacteria</taxon>
        <taxon>Bacillati</taxon>
        <taxon>Bacillota</taxon>
        <taxon>Bacilli</taxon>
        <taxon>Bacillales</taxon>
        <taxon>Caryophanaceae</taxon>
        <taxon>Metalysinibacillus</taxon>
    </lineage>
</organism>
<comment type="subcellular location">
    <subcellularLocation>
        <location evidence="1 6">Cytoplasm</location>
        <location evidence="1 6">Cytosol</location>
    </subcellularLocation>
</comment>
<dbReference type="HOGENOM" id="CLU_080373_3_2_9"/>
<dbReference type="PANTHER" id="PTHR34773:SF1">
    <property type="entry name" value="FLAGELLAR SECRETION CHAPERONE FLIS"/>
    <property type="match status" value="1"/>
</dbReference>
<keyword evidence="3 6" id="KW-0963">Cytoplasm</keyword>
<dbReference type="AlphaFoldDB" id="A0A078M9I7"/>
<name>A0A078M9I7_9BACL</name>